<sequence>MKEHNASKGFVMRHKNRLANKLYMRQYRSSRPAEKCKHQRARDNLRKRLRRKNMTESQTKLRREKEKIYRAKLRSKKRN</sequence>
<dbReference type="EMBL" id="JAHWGI010000137">
    <property type="protein sequence ID" value="KAK3910006.1"/>
    <property type="molecule type" value="Genomic_DNA"/>
</dbReference>
<accession>A0AAE1GWE0</accession>
<reference evidence="1" key="2">
    <citation type="journal article" date="2023" name="BMC Genomics">
        <title>Pest status, molecular evolution, and epigenetic factors derived from the genome assembly of Frankliniella fusca, a thysanopteran phytovirus vector.</title>
        <authorList>
            <person name="Catto M.A."/>
            <person name="Labadie P.E."/>
            <person name="Jacobson A.L."/>
            <person name="Kennedy G.G."/>
            <person name="Srinivasan R."/>
            <person name="Hunt B.G."/>
        </authorList>
    </citation>
    <scope>NUCLEOTIDE SEQUENCE</scope>
    <source>
        <strain evidence="1">PL_HMW_Pooled</strain>
    </source>
</reference>
<organism evidence="1 2">
    <name type="scientific">Frankliniella fusca</name>
    <dbReference type="NCBI Taxonomy" id="407009"/>
    <lineage>
        <taxon>Eukaryota</taxon>
        <taxon>Metazoa</taxon>
        <taxon>Ecdysozoa</taxon>
        <taxon>Arthropoda</taxon>
        <taxon>Hexapoda</taxon>
        <taxon>Insecta</taxon>
        <taxon>Pterygota</taxon>
        <taxon>Neoptera</taxon>
        <taxon>Paraneoptera</taxon>
        <taxon>Thysanoptera</taxon>
        <taxon>Terebrantia</taxon>
        <taxon>Thripoidea</taxon>
        <taxon>Thripidae</taxon>
        <taxon>Frankliniella</taxon>
    </lineage>
</organism>
<dbReference type="AlphaFoldDB" id="A0AAE1GWE0"/>
<comment type="caution">
    <text evidence="1">The sequence shown here is derived from an EMBL/GenBank/DDBJ whole genome shotgun (WGS) entry which is preliminary data.</text>
</comment>
<proteinExistence type="predicted"/>
<name>A0AAE1GWE0_9NEOP</name>
<gene>
    <name evidence="1" type="ORF">KUF71_020015</name>
</gene>
<evidence type="ECO:0000313" key="1">
    <source>
        <dbReference type="EMBL" id="KAK3910006.1"/>
    </source>
</evidence>
<keyword evidence="2" id="KW-1185">Reference proteome</keyword>
<reference evidence="1" key="1">
    <citation type="submission" date="2021-07" db="EMBL/GenBank/DDBJ databases">
        <authorList>
            <person name="Catto M.A."/>
            <person name="Jacobson A."/>
            <person name="Kennedy G."/>
            <person name="Labadie P."/>
            <person name="Hunt B.G."/>
            <person name="Srinivasan R."/>
        </authorList>
    </citation>
    <scope>NUCLEOTIDE SEQUENCE</scope>
    <source>
        <strain evidence="1">PL_HMW_Pooled</strain>
        <tissue evidence="1">Head</tissue>
    </source>
</reference>
<dbReference type="Proteomes" id="UP001219518">
    <property type="component" value="Unassembled WGS sequence"/>
</dbReference>
<protein>
    <submittedName>
        <fullName evidence="1">Activating transcription factor 7-interacting protein 1</fullName>
    </submittedName>
</protein>
<evidence type="ECO:0000313" key="2">
    <source>
        <dbReference type="Proteomes" id="UP001219518"/>
    </source>
</evidence>